<name>A0AA38GT75_TAXCH</name>
<proteinExistence type="predicted"/>
<evidence type="ECO:0000313" key="2">
    <source>
        <dbReference type="Proteomes" id="UP000824469"/>
    </source>
</evidence>
<feature type="non-terminal residue" evidence="1">
    <location>
        <position position="110"/>
    </location>
</feature>
<keyword evidence="2" id="KW-1185">Reference proteome</keyword>
<dbReference type="AlphaFoldDB" id="A0AA38GT75"/>
<dbReference type="Proteomes" id="UP000824469">
    <property type="component" value="Unassembled WGS sequence"/>
</dbReference>
<sequence>MRETRGSAGSGETGRERTHKCIWDKWDENVRSTRFGHFGRNWNSGPTWTWDIWDKKFRRTRFGQIGRKWESSHFLTLGHLGQKVPTGPRMGQFRGFRPIGEQLALSYLGQ</sequence>
<reference evidence="1 2" key="1">
    <citation type="journal article" date="2021" name="Nat. Plants">
        <title>The Taxus genome provides insights into paclitaxel biosynthesis.</title>
        <authorList>
            <person name="Xiong X."/>
            <person name="Gou J."/>
            <person name="Liao Q."/>
            <person name="Li Y."/>
            <person name="Zhou Q."/>
            <person name="Bi G."/>
            <person name="Li C."/>
            <person name="Du R."/>
            <person name="Wang X."/>
            <person name="Sun T."/>
            <person name="Guo L."/>
            <person name="Liang H."/>
            <person name="Lu P."/>
            <person name="Wu Y."/>
            <person name="Zhang Z."/>
            <person name="Ro D.K."/>
            <person name="Shang Y."/>
            <person name="Huang S."/>
            <person name="Yan J."/>
        </authorList>
    </citation>
    <scope>NUCLEOTIDE SEQUENCE [LARGE SCALE GENOMIC DNA]</scope>
    <source>
        <strain evidence="1">Ta-2019</strain>
    </source>
</reference>
<gene>
    <name evidence="1" type="ORF">KI387_007885</name>
</gene>
<dbReference type="EMBL" id="JAHRHJ020000002">
    <property type="protein sequence ID" value="KAH9327707.1"/>
    <property type="molecule type" value="Genomic_DNA"/>
</dbReference>
<accession>A0AA38GT75</accession>
<protein>
    <submittedName>
        <fullName evidence="1">Uncharacterized protein</fullName>
    </submittedName>
</protein>
<organism evidence="1 2">
    <name type="scientific">Taxus chinensis</name>
    <name type="common">Chinese yew</name>
    <name type="synonym">Taxus wallichiana var. chinensis</name>
    <dbReference type="NCBI Taxonomy" id="29808"/>
    <lineage>
        <taxon>Eukaryota</taxon>
        <taxon>Viridiplantae</taxon>
        <taxon>Streptophyta</taxon>
        <taxon>Embryophyta</taxon>
        <taxon>Tracheophyta</taxon>
        <taxon>Spermatophyta</taxon>
        <taxon>Pinopsida</taxon>
        <taxon>Pinidae</taxon>
        <taxon>Conifers II</taxon>
        <taxon>Cupressales</taxon>
        <taxon>Taxaceae</taxon>
        <taxon>Taxus</taxon>
    </lineage>
</organism>
<evidence type="ECO:0000313" key="1">
    <source>
        <dbReference type="EMBL" id="KAH9327707.1"/>
    </source>
</evidence>
<comment type="caution">
    <text evidence="1">The sequence shown here is derived from an EMBL/GenBank/DDBJ whole genome shotgun (WGS) entry which is preliminary data.</text>
</comment>